<comment type="caution">
    <text evidence="1">The sequence shown here is derived from an EMBL/GenBank/DDBJ whole genome shotgun (WGS) entry which is preliminary data.</text>
</comment>
<feature type="non-terminal residue" evidence="1">
    <location>
        <position position="1"/>
    </location>
</feature>
<accession>A0ACA9N5T7</accession>
<evidence type="ECO:0000313" key="1">
    <source>
        <dbReference type="EMBL" id="CAG8636985.1"/>
    </source>
</evidence>
<protein>
    <submittedName>
        <fullName evidence="1">2397_t:CDS:1</fullName>
    </submittedName>
</protein>
<keyword evidence="2" id="KW-1185">Reference proteome</keyword>
<name>A0ACA9N5T7_9GLOM</name>
<organism evidence="1 2">
    <name type="scientific">Dentiscutata heterogama</name>
    <dbReference type="NCBI Taxonomy" id="1316150"/>
    <lineage>
        <taxon>Eukaryota</taxon>
        <taxon>Fungi</taxon>
        <taxon>Fungi incertae sedis</taxon>
        <taxon>Mucoromycota</taxon>
        <taxon>Glomeromycotina</taxon>
        <taxon>Glomeromycetes</taxon>
        <taxon>Diversisporales</taxon>
        <taxon>Gigasporaceae</taxon>
        <taxon>Dentiscutata</taxon>
    </lineage>
</organism>
<dbReference type="Proteomes" id="UP000789702">
    <property type="component" value="Unassembled WGS sequence"/>
</dbReference>
<evidence type="ECO:0000313" key="2">
    <source>
        <dbReference type="Proteomes" id="UP000789702"/>
    </source>
</evidence>
<dbReference type="EMBL" id="CAJVPU010014051">
    <property type="protein sequence ID" value="CAG8636985.1"/>
    <property type="molecule type" value="Genomic_DNA"/>
</dbReference>
<proteinExistence type="predicted"/>
<gene>
    <name evidence="1" type="ORF">DHETER_LOCUS8654</name>
</gene>
<sequence length="57" mass="6520">TSTIKLIYAEHLSFSFNCASTLQNTNQNIPSYTTYIEDEDKTSISNNDFTNPTHLQF</sequence>
<reference evidence="1" key="1">
    <citation type="submission" date="2021-06" db="EMBL/GenBank/DDBJ databases">
        <authorList>
            <person name="Kallberg Y."/>
            <person name="Tangrot J."/>
            <person name="Rosling A."/>
        </authorList>
    </citation>
    <scope>NUCLEOTIDE SEQUENCE</scope>
    <source>
        <strain evidence="1">IL203A</strain>
    </source>
</reference>